<keyword evidence="2" id="KW-0472">Membrane</keyword>
<feature type="compositionally biased region" description="Basic and acidic residues" evidence="1">
    <location>
        <begin position="105"/>
        <end position="114"/>
    </location>
</feature>
<keyword evidence="2" id="KW-0812">Transmembrane</keyword>
<reference evidence="5" key="3">
    <citation type="submission" date="2025-04" db="UniProtKB">
        <authorList>
            <consortium name="RefSeq"/>
        </authorList>
    </citation>
    <scope>IDENTIFICATION</scope>
    <source>
        <strain evidence="5">S238N-H82</strain>
        <tissue evidence="5">Testes</tissue>
    </source>
</reference>
<dbReference type="RefSeq" id="XP_035661672.1">
    <property type="nucleotide sequence ID" value="XM_035805779.1"/>
</dbReference>
<evidence type="ECO:0000313" key="4">
    <source>
        <dbReference type="Proteomes" id="UP000001554"/>
    </source>
</evidence>
<protein>
    <submittedName>
        <fullName evidence="5">Uncharacterized protein LOC118405926</fullName>
    </submittedName>
</protein>
<name>C3YF12_BRAFL</name>
<gene>
    <name evidence="5" type="primary">LOC118405926</name>
    <name evidence="3" type="ORF">BRAFLDRAFT_92280</name>
</gene>
<reference evidence="3" key="1">
    <citation type="journal article" date="2008" name="Nature">
        <title>The amphioxus genome and the evolution of the chordate karyotype.</title>
        <authorList>
            <consortium name="US DOE Joint Genome Institute (JGI-PGF)"/>
            <person name="Putnam N.H."/>
            <person name="Butts T."/>
            <person name="Ferrier D.E.K."/>
            <person name="Furlong R.F."/>
            <person name="Hellsten U."/>
            <person name="Kawashima T."/>
            <person name="Robinson-Rechavi M."/>
            <person name="Shoguchi E."/>
            <person name="Terry A."/>
            <person name="Yu J.-K."/>
            <person name="Benito-Gutierrez E.L."/>
            <person name="Dubchak I."/>
            <person name="Garcia-Fernandez J."/>
            <person name="Gibson-Brown J.J."/>
            <person name="Grigoriev I.V."/>
            <person name="Horton A.C."/>
            <person name="de Jong P.J."/>
            <person name="Jurka J."/>
            <person name="Kapitonov V.V."/>
            <person name="Kohara Y."/>
            <person name="Kuroki Y."/>
            <person name="Lindquist E."/>
            <person name="Lucas S."/>
            <person name="Osoegawa K."/>
            <person name="Pennacchio L.A."/>
            <person name="Salamov A.A."/>
            <person name="Satou Y."/>
            <person name="Sauka-Spengler T."/>
            <person name="Schmutz J."/>
            <person name="Shin-I T."/>
            <person name="Toyoda A."/>
            <person name="Bronner-Fraser M."/>
            <person name="Fujiyama A."/>
            <person name="Holland L.Z."/>
            <person name="Holland P.W.H."/>
            <person name="Satoh N."/>
            <person name="Rokhsar D.S."/>
        </authorList>
    </citation>
    <scope>NUCLEOTIDE SEQUENCE [LARGE SCALE GENOMIC DNA]</scope>
    <source>
        <strain evidence="3">S238N-H82</strain>
        <tissue evidence="3">Testes</tissue>
    </source>
</reference>
<dbReference type="GeneID" id="118405926"/>
<sequence length="127" mass="14630">MPSSLLWWAVRVILLLVVLGFYNHHNRVEEENEALSKRVQRLEIELQKLQEQCSSKNTLDNAGVQNDSSDSDVGNIGHKEKEKETEDKKEESRKTEPSTVGNDWEFTKKHVPEKETEETNILGVKDL</sequence>
<dbReference type="OrthoDB" id="10166088at2759"/>
<reference evidence="4" key="2">
    <citation type="journal article" date="2020" name="Nat. Ecol. Evol.">
        <title>Deeply conserved synteny resolves early events in vertebrate evolution.</title>
        <authorList>
            <person name="Simakov O."/>
            <person name="Marletaz F."/>
            <person name="Yue J.X."/>
            <person name="O'Connell B."/>
            <person name="Jenkins J."/>
            <person name="Brandt A."/>
            <person name="Calef R."/>
            <person name="Tung C.H."/>
            <person name="Huang T.K."/>
            <person name="Schmutz J."/>
            <person name="Satoh N."/>
            <person name="Yu J.K."/>
            <person name="Putnam N.H."/>
            <person name="Green R.E."/>
            <person name="Rokhsar D.S."/>
        </authorList>
    </citation>
    <scope>NUCLEOTIDE SEQUENCE [LARGE SCALE GENOMIC DNA]</scope>
    <source>
        <strain evidence="4">S238N-H82</strain>
    </source>
</reference>
<accession>C3YF12</accession>
<dbReference type="KEGG" id="bfo:118405926"/>
<organism>
    <name type="scientific">Branchiostoma floridae</name>
    <name type="common">Florida lancelet</name>
    <name type="synonym">Amphioxus</name>
    <dbReference type="NCBI Taxonomy" id="7739"/>
    <lineage>
        <taxon>Eukaryota</taxon>
        <taxon>Metazoa</taxon>
        <taxon>Chordata</taxon>
        <taxon>Cephalochordata</taxon>
        <taxon>Leptocardii</taxon>
        <taxon>Amphioxiformes</taxon>
        <taxon>Branchiostomatidae</taxon>
        <taxon>Branchiostoma</taxon>
    </lineage>
</organism>
<feature type="compositionally biased region" description="Polar residues" evidence="1">
    <location>
        <begin position="56"/>
        <end position="72"/>
    </location>
</feature>
<feature type="region of interest" description="Disordered" evidence="1">
    <location>
        <begin position="56"/>
        <end position="127"/>
    </location>
</feature>
<keyword evidence="4" id="KW-1185">Reference proteome</keyword>
<feature type="transmembrane region" description="Helical" evidence="2">
    <location>
        <begin position="6"/>
        <end position="22"/>
    </location>
</feature>
<evidence type="ECO:0000256" key="2">
    <source>
        <dbReference type="SAM" id="Phobius"/>
    </source>
</evidence>
<dbReference type="EMBL" id="GG666507">
    <property type="protein sequence ID" value="EEN61256.1"/>
    <property type="molecule type" value="Genomic_DNA"/>
</dbReference>
<evidence type="ECO:0000313" key="3">
    <source>
        <dbReference type="EMBL" id="EEN61256.1"/>
    </source>
</evidence>
<evidence type="ECO:0000313" key="5">
    <source>
        <dbReference type="RefSeq" id="XP_035661672.1"/>
    </source>
</evidence>
<keyword evidence="2" id="KW-1133">Transmembrane helix</keyword>
<evidence type="ECO:0000256" key="1">
    <source>
        <dbReference type="SAM" id="MobiDB-lite"/>
    </source>
</evidence>
<dbReference type="InParanoid" id="C3YF12"/>
<feature type="compositionally biased region" description="Basic and acidic residues" evidence="1">
    <location>
        <begin position="77"/>
        <end position="96"/>
    </location>
</feature>
<proteinExistence type="predicted"/>
<dbReference type="AlphaFoldDB" id="C3YF12"/>
<dbReference type="Proteomes" id="UP000001554">
    <property type="component" value="Chromosome 18"/>
</dbReference>